<name>A0A0A9DJ18_ARUDO</name>
<reference evidence="1" key="2">
    <citation type="journal article" date="2015" name="Data Brief">
        <title>Shoot transcriptome of the giant reed, Arundo donax.</title>
        <authorList>
            <person name="Barrero R.A."/>
            <person name="Guerrero F.D."/>
            <person name="Moolhuijzen P."/>
            <person name="Goolsby J.A."/>
            <person name="Tidwell J."/>
            <person name="Bellgard S.E."/>
            <person name="Bellgard M.I."/>
        </authorList>
    </citation>
    <scope>NUCLEOTIDE SEQUENCE</scope>
    <source>
        <tissue evidence="1">Shoot tissue taken approximately 20 cm above the soil surface</tissue>
    </source>
</reference>
<sequence>MKYNFVLVIVNFDLQGQVCQKIICMFHLLVSLSEYQFSEVNTTFTNAVSQWVHSS</sequence>
<dbReference type="EMBL" id="GBRH01211237">
    <property type="protein sequence ID" value="JAD86658.1"/>
    <property type="molecule type" value="Transcribed_RNA"/>
</dbReference>
<dbReference type="AlphaFoldDB" id="A0A0A9DJ18"/>
<protein>
    <submittedName>
        <fullName evidence="1">Uncharacterized protein</fullName>
    </submittedName>
</protein>
<accession>A0A0A9DJ18</accession>
<evidence type="ECO:0000313" key="1">
    <source>
        <dbReference type="EMBL" id="JAD86658.1"/>
    </source>
</evidence>
<reference evidence="1" key="1">
    <citation type="submission" date="2014-09" db="EMBL/GenBank/DDBJ databases">
        <authorList>
            <person name="Magalhaes I.L.F."/>
            <person name="Oliveira U."/>
            <person name="Santos F.R."/>
            <person name="Vidigal T.H.D.A."/>
            <person name="Brescovit A.D."/>
            <person name="Santos A.J."/>
        </authorList>
    </citation>
    <scope>NUCLEOTIDE SEQUENCE</scope>
    <source>
        <tissue evidence="1">Shoot tissue taken approximately 20 cm above the soil surface</tissue>
    </source>
</reference>
<proteinExistence type="predicted"/>
<organism evidence="1">
    <name type="scientific">Arundo donax</name>
    <name type="common">Giant reed</name>
    <name type="synonym">Donax arundinaceus</name>
    <dbReference type="NCBI Taxonomy" id="35708"/>
    <lineage>
        <taxon>Eukaryota</taxon>
        <taxon>Viridiplantae</taxon>
        <taxon>Streptophyta</taxon>
        <taxon>Embryophyta</taxon>
        <taxon>Tracheophyta</taxon>
        <taxon>Spermatophyta</taxon>
        <taxon>Magnoliopsida</taxon>
        <taxon>Liliopsida</taxon>
        <taxon>Poales</taxon>
        <taxon>Poaceae</taxon>
        <taxon>PACMAD clade</taxon>
        <taxon>Arundinoideae</taxon>
        <taxon>Arundineae</taxon>
        <taxon>Arundo</taxon>
    </lineage>
</organism>